<dbReference type="OrthoDB" id="411017at2759"/>
<sequence>MSNKFPPSNTEILRRLLVHSDGRDKTLKIVQYVGKIILWLNFYRKSKDYKKSSFYRIFPIPPEIFLRFINGSTPSYIPRIKIMVDEFSKTRKIIRLAHFLEPYAELRKYYIGKIDKPDGDDFNEELMIFYLRWVNSLVGFTNDIFDDLYCLDHLY</sequence>
<keyword evidence="2" id="KW-1185">Reference proteome</keyword>
<dbReference type="AlphaFoldDB" id="A0A9N8WB23"/>
<name>A0A9N8WB23_9GLOM</name>
<gene>
    <name evidence="1" type="ORF">DEBURN_LOCUS3793</name>
</gene>
<proteinExistence type="predicted"/>
<organism evidence="1 2">
    <name type="scientific">Diversispora eburnea</name>
    <dbReference type="NCBI Taxonomy" id="1213867"/>
    <lineage>
        <taxon>Eukaryota</taxon>
        <taxon>Fungi</taxon>
        <taxon>Fungi incertae sedis</taxon>
        <taxon>Mucoromycota</taxon>
        <taxon>Glomeromycotina</taxon>
        <taxon>Glomeromycetes</taxon>
        <taxon>Diversisporales</taxon>
        <taxon>Diversisporaceae</taxon>
        <taxon>Diversispora</taxon>
    </lineage>
</organism>
<dbReference type="EMBL" id="CAJVPK010000253">
    <property type="protein sequence ID" value="CAG8483541.1"/>
    <property type="molecule type" value="Genomic_DNA"/>
</dbReference>
<evidence type="ECO:0000313" key="2">
    <source>
        <dbReference type="Proteomes" id="UP000789706"/>
    </source>
</evidence>
<reference evidence="1" key="1">
    <citation type="submission" date="2021-06" db="EMBL/GenBank/DDBJ databases">
        <authorList>
            <person name="Kallberg Y."/>
            <person name="Tangrot J."/>
            <person name="Rosling A."/>
        </authorList>
    </citation>
    <scope>NUCLEOTIDE SEQUENCE</scope>
    <source>
        <strain evidence="1">AZ414A</strain>
    </source>
</reference>
<comment type="caution">
    <text evidence="1">The sequence shown here is derived from an EMBL/GenBank/DDBJ whole genome shotgun (WGS) entry which is preliminary data.</text>
</comment>
<evidence type="ECO:0000313" key="1">
    <source>
        <dbReference type="EMBL" id="CAG8483541.1"/>
    </source>
</evidence>
<dbReference type="Proteomes" id="UP000789706">
    <property type="component" value="Unassembled WGS sequence"/>
</dbReference>
<accession>A0A9N8WB23</accession>
<protein>
    <submittedName>
        <fullName evidence="1">6374_t:CDS:1</fullName>
    </submittedName>
</protein>